<dbReference type="EMBL" id="NBZD01000004">
    <property type="protein sequence ID" value="PNH17989.1"/>
    <property type="molecule type" value="Genomic_DNA"/>
</dbReference>
<dbReference type="Gene3D" id="3.40.190.10">
    <property type="entry name" value="Periplasmic binding protein-like II"/>
    <property type="match status" value="2"/>
</dbReference>
<comment type="caution">
    <text evidence="9">The sequence shown here is derived from an EMBL/GenBank/DDBJ whole genome shotgun (WGS) entry which is preliminary data.</text>
</comment>
<dbReference type="RefSeq" id="WP_012992903.1">
    <property type="nucleotide sequence ID" value="NZ_NBZD01000004.1"/>
</dbReference>
<sequence length="278" mass="30057">MKKTLAILSTVISLTLALTACGGNETTSDKTGTASAAASQKLEKIKIGVSSTPHAVIIEKLQPEFKAAGLDVESVIFEDFVQPNIALNDGSLDANYFQHKPYFDAFTKEQKLDLEVLGYVHIEPMGLYSTKYKSVDEIKDGDEILLPNDVTNGARALLLLEKAGLLKLKSDALDVTPLDVKENPKKLKLTQLNAPTIPSAYKDAAAGVINSNFLISAGIDPSTALIREDGKNNPYANLVAVRKGDAAKEKFQKLIKVLTSEKAKEIIKTEFKGEIQPA</sequence>
<evidence type="ECO:0000256" key="4">
    <source>
        <dbReference type="ARBA" id="ARBA00023139"/>
    </source>
</evidence>
<reference evidence="10" key="1">
    <citation type="submission" date="2017-04" db="EMBL/GenBank/DDBJ databases">
        <authorList>
            <person name="Bumgarner R.E."/>
            <person name="Fredricks D.N."/>
            <person name="Srinivasan S."/>
        </authorList>
    </citation>
    <scope>NUCLEOTIDE SEQUENCE [LARGE SCALE GENOMIC DNA]</scope>
    <source>
        <strain evidence="10">KA00405</strain>
    </source>
</reference>
<keyword evidence="2 8" id="KW-0732">Signal</keyword>
<organism evidence="9 10">
    <name type="scientific">Mageeibacillus indolicus</name>
    <dbReference type="NCBI Taxonomy" id="884684"/>
    <lineage>
        <taxon>Bacteria</taxon>
        <taxon>Bacillati</taxon>
        <taxon>Bacillota</taxon>
        <taxon>Clostridia</taxon>
        <taxon>Eubacteriales</taxon>
        <taxon>Oscillospiraceae</taxon>
        <taxon>Mageeibacillus</taxon>
    </lineage>
</organism>
<keyword evidence="5 6" id="KW-0449">Lipoprotein</keyword>
<evidence type="ECO:0000256" key="2">
    <source>
        <dbReference type="ARBA" id="ARBA00022729"/>
    </source>
</evidence>
<feature type="lipid moiety-binding region" description="S-diacylglycerol cysteine" evidence="7">
    <location>
        <position position="21"/>
    </location>
</feature>
<evidence type="ECO:0000313" key="10">
    <source>
        <dbReference type="Proteomes" id="UP000236394"/>
    </source>
</evidence>
<keyword evidence="4" id="KW-0564">Palmitate</keyword>
<dbReference type="PANTHER" id="PTHR30429:SF0">
    <property type="entry name" value="METHIONINE-BINDING LIPOPROTEIN METQ"/>
    <property type="match status" value="1"/>
</dbReference>
<gene>
    <name evidence="9" type="ORF">B7R76_06540</name>
</gene>
<evidence type="ECO:0000256" key="5">
    <source>
        <dbReference type="ARBA" id="ARBA00023288"/>
    </source>
</evidence>
<dbReference type="PROSITE" id="PS51257">
    <property type="entry name" value="PROKAR_LIPOPROTEIN"/>
    <property type="match status" value="1"/>
</dbReference>
<dbReference type="PANTHER" id="PTHR30429">
    <property type="entry name" value="D-METHIONINE-BINDING LIPOPROTEIN METQ"/>
    <property type="match status" value="1"/>
</dbReference>
<dbReference type="AlphaFoldDB" id="A0A2J8AZQ1"/>
<evidence type="ECO:0000256" key="3">
    <source>
        <dbReference type="ARBA" id="ARBA00023136"/>
    </source>
</evidence>
<feature type="chain" id="PRO_5038655454" description="Lipoprotein" evidence="8">
    <location>
        <begin position="21"/>
        <end position="278"/>
    </location>
</feature>
<dbReference type="Pfam" id="PF03180">
    <property type="entry name" value="Lipoprotein_9"/>
    <property type="match status" value="1"/>
</dbReference>
<evidence type="ECO:0000313" key="9">
    <source>
        <dbReference type="EMBL" id="PNH17989.1"/>
    </source>
</evidence>
<dbReference type="Proteomes" id="UP000236394">
    <property type="component" value="Unassembled WGS sequence"/>
</dbReference>
<proteinExistence type="inferred from homology"/>
<evidence type="ECO:0000256" key="6">
    <source>
        <dbReference type="PIRNR" id="PIRNR002854"/>
    </source>
</evidence>
<comment type="similarity">
    <text evidence="6">Belongs to the nlpA lipoprotein family.</text>
</comment>
<dbReference type="GO" id="GO:0016020">
    <property type="term" value="C:membrane"/>
    <property type="evidence" value="ECO:0007669"/>
    <property type="project" value="UniProtKB-SubCell"/>
</dbReference>
<evidence type="ECO:0000256" key="1">
    <source>
        <dbReference type="ARBA" id="ARBA00004635"/>
    </source>
</evidence>
<protein>
    <recommendedName>
        <fullName evidence="6">Lipoprotein</fullName>
    </recommendedName>
</protein>
<comment type="subcellular location">
    <subcellularLocation>
        <location evidence="1">Membrane</location>
        <topology evidence="1">Lipid-anchor</topology>
    </subcellularLocation>
</comment>
<evidence type="ECO:0000256" key="7">
    <source>
        <dbReference type="PIRSR" id="PIRSR002854-1"/>
    </source>
</evidence>
<dbReference type="OMA" id="DHKITRE"/>
<feature type="signal peptide" evidence="8">
    <location>
        <begin position="1"/>
        <end position="20"/>
    </location>
</feature>
<dbReference type="InterPro" id="IPR004872">
    <property type="entry name" value="Lipoprotein_NlpA"/>
</dbReference>
<keyword evidence="3" id="KW-0472">Membrane</keyword>
<dbReference type="PIRSF" id="PIRSF002854">
    <property type="entry name" value="MetQ"/>
    <property type="match status" value="1"/>
</dbReference>
<name>A0A2J8AZQ1_9FIRM</name>
<dbReference type="SUPFAM" id="SSF53850">
    <property type="entry name" value="Periplasmic binding protein-like II"/>
    <property type="match status" value="1"/>
</dbReference>
<evidence type="ECO:0000256" key="8">
    <source>
        <dbReference type="SAM" id="SignalP"/>
    </source>
</evidence>
<accession>A0A2J8AZQ1</accession>